<dbReference type="Proteomes" id="UP000198984">
    <property type="component" value="Unassembled WGS sequence"/>
</dbReference>
<proteinExistence type="predicted"/>
<protein>
    <submittedName>
        <fullName evidence="1">Uncharacterized protein</fullName>
    </submittedName>
</protein>
<reference evidence="1 2" key="1">
    <citation type="submission" date="2016-10" db="EMBL/GenBank/DDBJ databases">
        <authorList>
            <person name="de Groot N.N."/>
        </authorList>
    </citation>
    <scope>NUCLEOTIDE SEQUENCE [LARGE SCALE GENOMIC DNA]</scope>
    <source>
        <strain evidence="1 2">DSM 21039</strain>
    </source>
</reference>
<accession>A0A1H8BBK8</accession>
<gene>
    <name evidence="1" type="ORF">SAMN04488505_106166</name>
</gene>
<dbReference type="RefSeq" id="WP_089917540.1">
    <property type="nucleotide sequence ID" value="NZ_FOBB01000006.1"/>
</dbReference>
<dbReference type="OrthoDB" id="662966at2"/>
<name>A0A1H8BBK8_9BACT</name>
<dbReference type="AlphaFoldDB" id="A0A1H8BBK8"/>
<dbReference type="STRING" id="573321.SAMN04488505_106166"/>
<evidence type="ECO:0000313" key="2">
    <source>
        <dbReference type="Proteomes" id="UP000198984"/>
    </source>
</evidence>
<sequence>MSSTKQINKVGKFVDARHVNELRENYRAERWIENSKHLGKPDSLSVWYSLDELKQYLDTAAAAGADGIRVYFGAYPSTYPENILHAGRQTVVFVATQQKLSETGKTENKDLYVSTPKGPEVVAFNFGSLCPPTCPGGGGTTKDLPTFIVAKKS</sequence>
<organism evidence="1 2">
    <name type="scientific">Chitinophaga rupis</name>
    <dbReference type="NCBI Taxonomy" id="573321"/>
    <lineage>
        <taxon>Bacteria</taxon>
        <taxon>Pseudomonadati</taxon>
        <taxon>Bacteroidota</taxon>
        <taxon>Chitinophagia</taxon>
        <taxon>Chitinophagales</taxon>
        <taxon>Chitinophagaceae</taxon>
        <taxon>Chitinophaga</taxon>
    </lineage>
</organism>
<keyword evidence="2" id="KW-1185">Reference proteome</keyword>
<dbReference type="EMBL" id="FOBB01000006">
    <property type="protein sequence ID" value="SEM79494.1"/>
    <property type="molecule type" value="Genomic_DNA"/>
</dbReference>
<evidence type="ECO:0000313" key="1">
    <source>
        <dbReference type="EMBL" id="SEM79494.1"/>
    </source>
</evidence>